<evidence type="ECO:0000256" key="4">
    <source>
        <dbReference type="ARBA" id="ARBA00022679"/>
    </source>
</evidence>
<dbReference type="PRINTS" id="PR00476">
    <property type="entry name" value="PHFRCTKINASE"/>
</dbReference>
<keyword evidence="7" id="KW-0460">Magnesium</keyword>
<dbReference type="GO" id="GO:0061621">
    <property type="term" value="P:canonical glycolysis"/>
    <property type="evidence" value="ECO:0007669"/>
    <property type="project" value="TreeGrafter"/>
</dbReference>
<dbReference type="GO" id="GO:0016208">
    <property type="term" value="F:AMP binding"/>
    <property type="evidence" value="ECO:0007669"/>
    <property type="project" value="TreeGrafter"/>
</dbReference>
<evidence type="ECO:0000259" key="10">
    <source>
        <dbReference type="Pfam" id="PF00365"/>
    </source>
</evidence>
<dbReference type="PANTHER" id="PTHR13697">
    <property type="entry name" value="PHOSPHOFRUCTOKINASE"/>
    <property type="match status" value="1"/>
</dbReference>
<dbReference type="Gene3D" id="3.40.50.450">
    <property type="match status" value="1"/>
</dbReference>
<keyword evidence="8" id="KW-0324">Glycolysis</keyword>
<keyword evidence="6 11" id="KW-0418">Kinase</keyword>
<dbReference type="EMBL" id="QXHD01000004">
    <property type="protein sequence ID" value="NEZ59564.1"/>
    <property type="molecule type" value="Genomic_DNA"/>
</dbReference>
<evidence type="ECO:0000256" key="9">
    <source>
        <dbReference type="ARBA" id="ARBA00038478"/>
    </source>
</evidence>
<dbReference type="SUPFAM" id="SSF53784">
    <property type="entry name" value="Phosphofructokinase"/>
    <property type="match status" value="1"/>
</dbReference>
<comment type="cofactor">
    <cofactor evidence="1">
        <name>Mg(2+)</name>
        <dbReference type="ChEBI" id="CHEBI:18420"/>
    </cofactor>
</comment>
<feature type="domain" description="Phosphofructokinase" evidence="10">
    <location>
        <begin position="8"/>
        <end position="326"/>
    </location>
</feature>
<dbReference type="EC" id="2.7.1.11" evidence="11"/>
<comment type="caution">
    <text evidence="11">The sequence shown here is derived from an EMBL/GenBank/DDBJ whole genome shotgun (WGS) entry which is preliminary data.</text>
</comment>
<proteinExistence type="inferred from homology"/>
<evidence type="ECO:0000256" key="5">
    <source>
        <dbReference type="ARBA" id="ARBA00022723"/>
    </source>
</evidence>
<dbReference type="AlphaFoldDB" id="A0A6M0RTH0"/>
<dbReference type="GO" id="GO:0005524">
    <property type="term" value="F:ATP binding"/>
    <property type="evidence" value="ECO:0007669"/>
    <property type="project" value="TreeGrafter"/>
</dbReference>
<protein>
    <submittedName>
        <fullName evidence="11">ATP-dependent 6-phosphofructokinase</fullName>
        <ecNumber evidence="11">2.7.1.11</ecNumber>
    </submittedName>
</protein>
<name>A0A6M0RTH0_9CYAN</name>
<evidence type="ECO:0000256" key="3">
    <source>
        <dbReference type="ARBA" id="ARBA00022490"/>
    </source>
</evidence>
<dbReference type="Gene3D" id="3.40.50.460">
    <property type="entry name" value="Phosphofructokinase domain"/>
    <property type="match status" value="1"/>
</dbReference>
<dbReference type="Pfam" id="PF00365">
    <property type="entry name" value="PFK"/>
    <property type="match status" value="1"/>
</dbReference>
<evidence type="ECO:0000256" key="1">
    <source>
        <dbReference type="ARBA" id="ARBA00001946"/>
    </source>
</evidence>
<keyword evidence="5" id="KW-0479">Metal-binding</keyword>
<dbReference type="InterPro" id="IPR022953">
    <property type="entry name" value="ATP_PFK"/>
</dbReference>
<keyword evidence="4 11" id="KW-0808">Transferase</keyword>
<comment type="similarity">
    <text evidence="9">Belongs to the phosphofructokinase type A (PFKA) family.</text>
</comment>
<comment type="pathway">
    <text evidence="2">Carbohydrate degradation; glycolysis; D-glyceraldehyde 3-phosphate and glycerone phosphate from D-glucose: step 3/4.</text>
</comment>
<dbReference type="Proteomes" id="UP000481033">
    <property type="component" value="Unassembled WGS sequence"/>
</dbReference>
<evidence type="ECO:0000256" key="6">
    <source>
        <dbReference type="ARBA" id="ARBA00022777"/>
    </source>
</evidence>
<sequence>MTSKVTKNIGILTSGGDCPGLNAAIRAVVKCATQRQWQVYGIPYGTQGLINLEQGNCSRQDIQLRDHGFDIPGVLHGIDILQFLSGSMLGALSNGDPSNPDIAREMLEGYRLLDLDALITLGGDGSLNIISDLAQQGNWNWIAIPKTIDNDVPFTEQSLGFDTTVDTVTHALYDLTFTAASHNRIMIVQVMGRDAGHLALRAGVAGGADMILIPELTPQINDKLLDGICSKIVQLRQTDRQFALVVLSEGVCNQNGVREKYIGDTLAQQIQVHAQQLCETNQPEFCHLQPLETRATILGHIQRSSMPSSLDRLIAAAFGCKAVELIAAENYQQLVVWSHGHADSKPLDQVIPRIKRCHLEQRCPSPVALDDPWIKTARNLGVYMGETINKPEKTNLTFAKR</sequence>
<dbReference type="GO" id="GO:0030388">
    <property type="term" value="P:fructose 1,6-bisphosphate metabolic process"/>
    <property type="evidence" value="ECO:0007669"/>
    <property type="project" value="TreeGrafter"/>
</dbReference>
<dbReference type="PANTHER" id="PTHR13697:SF52">
    <property type="entry name" value="ATP-DEPENDENT 6-PHOSPHOFRUCTOKINASE 3"/>
    <property type="match status" value="1"/>
</dbReference>
<dbReference type="NCBIfam" id="NF002872">
    <property type="entry name" value="PRK03202.1"/>
    <property type="match status" value="1"/>
</dbReference>
<dbReference type="RefSeq" id="WP_163702513.1">
    <property type="nucleotide sequence ID" value="NZ_QXHD01000004.1"/>
</dbReference>
<reference evidence="11 12" key="1">
    <citation type="journal article" date="2020" name="Microb. Ecol.">
        <title>Ecogenomics of the Marine Benthic Filamentous Cyanobacterium Adonisia.</title>
        <authorList>
            <person name="Walter J.M."/>
            <person name="Coutinho F.H."/>
            <person name="Leomil L."/>
            <person name="Hargreaves P.I."/>
            <person name="Campeao M.E."/>
            <person name="Vieira V.V."/>
            <person name="Silva B.S."/>
            <person name="Fistarol G.O."/>
            <person name="Salomon P.S."/>
            <person name="Sawabe T."/>
            <person name="Mino S."/>
            <person name="Hosokawa M."/>
            <person name="Miyashita H."/>
            <person name="Maruyama F."/>
            <person name="van Verk M.C."/>
            <person name="Dutilh B.E."/>
            <person name="Thompson C.C."/>
            <person name="Thompson F.L."/>
        </authorList>
    </citation>
    <scope>NUCLEOTIDE SEQUENCE [LARGE SCALE GENOMIC DNA]</scope>
    <source>
        <strain evidence="11 12">CCMR0081</strain>
    </source>
</reference>
<keyword evidence="12" id="KW-1185">Reference proteome</keyword>
<dbReference type="UniPathway" id="UPA00109">
    <property type="reaction ID" value="UER00182"/>
</dbReference>
<dbReference type="GO" id="GO:0006002">
    <property type="term" value="P:fructose 6-phosphate metabolic process"/>
    <property type="evidence" value="ECO:0007669"/>
    <property type="project" value="InterPro"/>
</dbReference>
<dbReference type="GO" id="GO:0003872">
    <property type="term" value="F:6-phosphofructokinase activity"/>
    <property type="evidence" value="ECO:0007669"/>
    <property type="project" value="UniProtKB-EC"/>
</dbReference>
<dbReference type="GO" id="GO:0005945">
    <property type="term" value="C:6-phosphofructokinase complex"/>
    <property type="evidence" value="ECO:0007669"/>
    <property type="project" value="TreeGrafter"/>
</dbReference>
<keyword evidence="3" id="KW-0963">Cytoplasm</keyword>
<dbReference type="GO" id="GO:0042802">
    <property type="term" value="F:identical protein binding"/>
    <property type="evidence" value="ECO:0007669"/>
    <property type="project" value="TreeGrafter"/>
</dbReference>
<accession>A0A6M0RTH0</accession>
<evidence type="ECO:0000256" key="2">
    <source>
        <dbReference type="ARBA" id="ARBA00004679"/>
    </source>
</evidence>
<evidence type="ECO:0000313" key="12">
    <source>
        <dbReference type="Proteomes" id="UP000481033"/>
    </source>
</evidence>
<evidence type="ECO:0000256" key="8">
    <source>
        <dbReference type="ARBA" id="ARBA00023152"/>
    </source>
</evidence>
<evidence type="ECO:0000313" key="11">
    <source>
        <dbReference type="EMBL" id="NEZ59564.1"/>
    </source>
</evidence>
<dbReference type="GO" id="GO:0046872">
    <property type="term" value="F:metal ion binding"/>
    <property type="evidence" value="ECO:0007669"/>
    <property type="project" value="UniProtKB-KW"/>
</dbReference>
<dbReference type="GO" id="GO:0070095">
    <property type="term" value="F:fructose-6-phosphate binding"/>
    <property type="evidence" value="ECO:0007669"/>
    <property type="project" value="TreeGrafter"/>
</dbReference>
<gene>
    <name evidence="11" type="ORF">DXZ20_28760</name>
</gene>
<dbReference type="GO" id="GO:0048029">
    <property type="term" value="F:monosaccharide binding"/>
    <property type="evidence" value="ECO:0007669"/>
    <property type="project" value="TreeGrafter"/>
</dbReference>
<evidence type="ECO:0000256" key="7">
    <source>
        <dbReference type="ARBA" id="ARBA00022842"/>
    </source>
</evidence>
<dbReference type="InterPro" id="IPR035966">
    <property type="entry name" value="PKF_sf"/>
</dbReference>
<organism evidence="11 12">
    <name type="scientific">Adonisia turfae CCMR0081</name>
    <dbReference type="NCBI Taxonomy" id="2292702"/>
    <lineage>
        <taxon>Bacteria</taxon>
        <taxon>Bacillati</taxon>
        <taxon>Cyanobacteriota</taxon>
        <taxon>Adonisia</taxon>
        <taxon>Adonisia turfae</taxon>
    </lineage>
</organism>
<dbReference type="InterPro" id="IPR000023">
    <property type="entry name" value="Phosphofructokinase_dom"/>
</dbReference>